<organism evidence="1 2">
    <name type="scientific">Hibiscus sabdariffa</name>
    <name type="common">roselle</name>
    <dbReference type="NCBI Taxonomy" id="183260"/>
    <lineage>
        <taxon>Eukaryota</taxon>
        <taxon>Viridiplantae</taxon>
        <taxon>Streptophyta</taxon>
        <taxon>Embryophyta</taxon>
        <taxon>Tracheophyta</taxon>
        <taxon>Spermatophyta</taxon>
        <taxon>Magnoliopsida</taxon>
        <taxon>eudicotyledons</taxon>
        <taxon>Gunneridae</taxon>
        <taxon>Pentapetalae</taxon>
        <taxon>rosids</taxon>
        <taxon>malvids</taxon>
        <taxon>Malvales</taxon>
        <taxon>Malvaceae</taxon>
        <taxon>Malvoideae</taxon>
        <taxon>Hibiscus</taxon>
    </lineage>
</organism>
<dbReference type="EMBL" id="JBBPBN010000048">
    <property type="protein sequence ID" value="KAK8993660.1"/>
    <property type="molecule type" value="Genomic_DNA"/>
</dbReference>
<name>A0ABR2PZN1_9ROSI</name>
<protein>
    <submittedName>
        <fullName evidence="1">Uncharacterized protein</fullName>
    </submittedName>
</protein>
<accession>A0ABR2PZN1</accession>
<evidence type="ECO:0000313" key="1">
    <source>
        <dbReference type="EMBL" id="KAK8993660.1"/>
    </source>
</evidence>
<keyword evidence="2" id="KW-1185">Reference proteome</keyword>
<sequence length="107" mass="12428">MMIIHLIHLQKQFEGDNRCAKRAAELVQQDNETILKLENAAIERSKAVDSAVLGKYNIWRKEIENDNPDSDLPQRFYPKQESNCMIASLLLENSEQCFKHQKNKLEA</sequence>
<dbReference type="Proteomes" id="UP001396334">
    <property type="component" value="Unassembled WGS sequence"/>
</dbReference>
<comment type="caution">
    <text evidence="1">The sequence shown here is derived from an EMBL/GenBank/DDBJ whole genome shotgun (WGS) entry which is preliminary data.</text>
</comment>
<proteinExistence type="predicted"/>
<gene>
    <name evidence="1" type="ORF">V6N11_007886</name>
</gene>
<reference evidence="1 2" key="1">
    <citation type="journal article" date="2024" name="G3 (Bethesda)">
        <title>Genome assembly of Hibiscus sabdariffa L. provides insights into metabolisms of medicinal natural products.</title>
        <authorList>
            <person name="Kim T."/>
        </authorList>
    </citation>
    <scope>NUCLEOTIDE SEQUENCE [LARGE SCALE GENOMIC DNA]</scope>
    <source>
        <strain evidence="1">TK-2024</strain>
        <tissue evidence="1">Old leaves</tissue>
    </source>
</reference>
<evidence type="ECO:0000313" key="2">
    <source>
        <dbReference type="Proteomes" id="UP001396334"/>
    </source>
</evidence>